<evidence type="ECO:0000259" key="1">
    <source>
        <dbReference type="Pfam" id="PF05117"/>
    </source>
</evidence>
<dbReference type="Proteomes" id="UP000198724">
    <property type="component" value="Unassembled WGS sequence"/>
</dbReference>
<dbReference type="SUPFAM" id="SSF89946">
    <property type="entry name" value="Hypothetical protein VC0424"/>
    <property type="match status" value="1"/>
</dbReference>
<protein>
    <submittedName>
        <fullName evidence="3">TIGR01619 family protein</fullName>
    </submittedName>
</protein>
<dbReference type="InterPro" id="IPR036701">
    <property type="entry name" value="RraB-like_sf"/>
</dbReference>
<keyword evidence="4" id="KW-1185">Reference proteome</keyword>
<proteinExistence type="predicted"/>
<dbReference type="Pfam" id="PF05117">
    <property type="entry name" value="DUF695"/>
    <property type="match status" value="1"/>
</dbReference>
<sequence length="254" mass="29203">MEQTAHEPDWEFHFRSVDSKPGSIAVDLGLAKVAPLAHQPNLLKVSIQMTNPRPDGLSSLQETILLQNIEDDLEDALGQKCGATYAGRLTCGGHRKVYFYLGEPNGYAEHVQEVMQQYNSHAYTLKLIPDKDWNRYFNFLYPEPEQLQSIQNRKVVEELESNGDDLSKARQVDHWIYFKTEADRAAFLQSIAKENYSLVTSDYLASSEDYPHRLHISRTDKVDHQSIDKAVMYLRRLAQRHNGDYDGWETSIEV</sequence>
<dbReference type="RefSeq" id="WP_092100835.1">
    <property type="nucleotide sequence ID" value="NZ_FOOT01000003.1"/>
</dbReference>
<dbReference type="STRING" id="1436961.SAMN05421739_103238"/>
<accession>A0A1I2TQP0</accession>
<feature type="domain" description="Regulator of ribonuclease activity B" evidence="2">
    <location>
        <begin position="150"/>
        <end position="250"/>
    </location>
</feature>
<dbReference type="OrthoDB" id="7839302at2"/>
<name>A0A1I2TQP0_9BACT</name>
<reference evidence="4" key="1">
    <citation type="submission" date="2016-10" db="EMBL/GenBank/DDBJ databases">
        <authorList>
            <person name="Varghese N."/>
            <person name="Submissions S."/>
        </authorList>
    </citation>
    <scope>NUCLEOTIDE SEQUENCE [LARGE SCALE GENOMIC DNA]</scope>
    <source>
        <strain evidence="4">LP51</strain>
    </source>
</reference>
<gene>
    <name evidence="3" type="ORF">SAMN05421739_103238</name>
</gene>
<evidence type="ECO:0000313" key="3">
    <source>
        <dbReference type="EMBL" id="SFG67242.1"/>
    </source>
</evidence>
<dbReference type="InterPro" id="IPR016097">
    <property type="entry name" value="DUF695"/>
</dbReference>
<dbReference type="Pfam" id="PF06877">
    <property type="entry name" value="RraB"/>
    <property type="match status" value="1"/>
</dbReference>
<dbReference type="Gene3D" id="3.30.70.970">
    <property type="entry name" value="RraB-like"/>
    <property type="match status" value="1"/>
</dbReference>
<evidence type="ECO:0000259" key="2">
    <source>
        <dbReference type="Pfam" id="PF06877"/>
    </source>
</evidence>
<dbReference type="AlphaFoldDB" id="A0A1I2TQP0"/>
<organism evidence="3 4">
    <name type="scientific">Pontibacter chinhatensis</name>
    <dbReference type="NCBI Taxonomy" id="1436961"/>
    <lineage>
        <taxon>Bacteria</taxon>
        <taxon>Pseudomonadati</taxon>
        <taxon>Bacteroidota</taxon>
        <taxon>Cytophagia</taxon>
        <taxon>Cytophagales</taxon>
        <taxon>Hymenobacteraceae</taxon>
        <taxon>Pontibacter</taxon>
    </lineage>
</organism>
<dbReference type="EMBL" id="FOOT01000003">
    <property type="protein sequence ID" value="SFG67242.1"/>
    <property type="molecule type" value="Genomic_DNA"/>
</dbReference>
<feature type="domain" description="DUF695" evidence="1">
    <location>
        <begin position="9"/>
        <end position="141"/>
    </location>
</feature>
<dbReference type="InterPro" id="IPR009671">
    <property type="entry name" value="RraB_dom"/>
</dbReference>
<evidence type="ECO:0000313" key="4">
    <source>
        <dbReference type="Proteomes" id="UP000198724"/>
    </source>
</evidence>